<feature type="compositionally biased region" description="Basic and acidic residues" evidence="1">
    <location>
        <begin position="58"/>
        <end position="72"/>
    </location>
</feature>
<reference evidence="2 3" key="1">
    <citation type="submission" date="2024-04" db="EMBL/GenBank/DDBJ databases">
        <authorList>
            <person name="Waldvogel A.-M."/>
            <person name="Schoenle A."/>
        </authorList>
    </citation>
    <scope>NUCLEOTIDE SEQUENCE [LARGE SCALE GENOMIC DNA]</scope>
</reference>
<dbReference type="EMBL" id="OZ035841">
    <property type="protein sequence ID" value="CAL1589803.1"/>
    <property type="molecule type" value="Genomic_DNA"/>
</dbReference>
<dbReference type="AlphaFoldDB" id="A0AAV2KM03"/>
<proteinExistence type="predicted"/>
<dbReference type="Proteomes" id="UP001497482">
    <property type="component" value="Chromosome 19"/>
</dbReference>
<feature type="compositionally biased region" description="Polar residues" evidence="1">
    <location>
        <begin position="226"/>
        <end position="239"/>
    </location>
</feature>
<evidence type="ECO:0000313" key="3">
    <source>
        <dbReference type="Proteomes" id="UP001497482"/>
    </source>
</evidence>
<evidence type="ECO:0000313" key="2">
    <source>
        <dbReference type="EMBL" id="CAL1589803.1"/>
    </source>
</evidence>
<feature type="compositionally biased region" description="Polar residues" evidence="1">
    <location>
        <begin position="100"/>
        <end position="123"/>
    </location>
</feature>
<name>A0AAV2KM03_KNICA</name>
<keyword evidence="3" id="KW-1185">Reference proteome</keyword>
<organism evidence="2 3">
    <name type="scientific">Knipowitschia caucasica</name>
    <name type="common">Caucasian dwarf goby</name>
    <name type="synonym">Pomatoschistus caucasicus</name>
    <dbReference type="NCBI Taxonomy" id="637954"/>
    <lineage>
        <taxon>Eukaryota</taxon>
        <taxon>Metazoa</taxon>
        <taxon>Chordata</taxon>
        <taxon>Craniata</taxon>
        <taxon>Vertebrata</taxon>
        <taxon>Euteleostomi</taxon>
        <taxon>Actinopterygii</taxon>
        <taxon>Neopterygii</taxon>
        <taxon>Teleostei</taxon>
        <taxon>Neoteleostei</taxon>
        <taxon>Acanthomorphata</taxon>
        <taxon>Gobiaria</taxon>
        <taxon>Gobiiformes</taxon>
        <taxon>Gobioidei</taxon>
        <taxon>Gobiidae</taxon>
        <taxon>Gobiinae</taxon>
        <taxon>Knipowitschia</taxon>
    </lineage>
</organism>
<feature type="region of interest" description="Disordered" evidence="1">
    <location>
        <begin position="222"/>
        <end position="244"/>
    </location>
</feature>
<accession>A0AAV2KM03</accession>
<sequence>MKMEQSFDDFYDQIVPDCPRVFTTYRSPISTEDGYDQQEEWWRRPQAPKTPENSFNIRPHDRSCRNEERENESTDGVPDTGRPKYLPESLLKSKLEDQSEIQSLLSDSSGLHSEYSFSENTTMTPKDTEWEWMVFKTSKEALTPETGMSTVDVQGQEPSQIKFPKIDKDKKTKFKNMERMYQQLPPNSAFDVDEPISPEPDSPPPLDWESVIGISPKTCKKRGVKTTKSTLKSPETNPSRLKEVPVEPKSLAEVTADARLVLEALAHYVGALKVGEAQEAKRSMNQDFDHAASSIVSLVLDKSCTKKTKRQETTHKIKSFLVLCRAKTRLYSALSQLCLQISGTRDSLSVLEMMAVVSPLLQELVSDDTETDLYERLSQGLSAGIYQELKDQITRTVTENLAQRKGRRSSCRRLAEAHIESVMEDISTWLCLQLQQKDNPIKTSLRKIRRIVASKTEDQDQQENIWTSPDPGLKEAAASGAERDVKSSFSSQHFANTQTDTVHWGGLLYEVSSKVLRSKNMDELTAFGKELTDVLEQEKSSWNIQVELNKDSVETIAQAVYKDLCRGRGKSAVSQSARLQPDYNIQVLESIRRHVEKPLQKRTVGSVFRSVCKSFCFWS</sequence>
<gene>
    <name evidence="2" type="ORF">KC01_LOCUS19415</name>
</gene>
<evidence type="ECO:0000256" key="1">
    <source>
        <dbReference type="SAM" id="MobiDB-lite"/>
    </source>
</evidence>
<feature type="region of interest" description="Disordered" evidence="1">
    <location>
        <begin position="25"/>
        <end position="123"/>
    </location>
</feature>
<protein>
    <submittedName>
        <fullName evidence="2">Uncharacterized protein</fullName>
    </submittedName>
</protein>